<dbReference type="Pfam" id="PF16095">
    <property type="entry name" value="COR-A"/>
    <property type="match status" value="1"/>
</dbReference>
<dbReference type="Gene3D" id="1.10.10.10">
    <property type="entry name" value="Winged helix-like DNA-binding domain superfamily/Winged helix DNA-binding domain"/>
    <property type="match status" value="1"/>
</dbReference>
<feature type="domain" description="COR" evidence="2">
    <location>
        <begin position="350"/>
        <end position="511"/>
    </location>
</feature>
<dbReference type="PANTHER" id="PTHR47508">
    <property type="entry name" value="SAM DOMAIN-CONTAINING PROTEIN-RELATED"/>
    <property type="match status" value="1"/>
</dbReference>
<gene>
    <name evidence="3" type="ORF">PEVE_00014867</name>
</gene>
<name>A0ABN8M670_9CNID</name>
<dbReference type="SUPFAM" id="SSF47986">
    <property type="entry name" value="DEATH domain"/>
    <property type="match status" value="1"/>
</dbReference>
<reference evidence="3 4" key="1">
    <citation type="submission" date="2022-05" db="EMBL/GenBank/DDBJ databases">
        <authorList>
            <consortium name="Genoscope - CEA"/>
            <person name="William W."/>
        </authorList>
    </citation>
    <scope>NUCLEOTIDE SEQUENCE [LARGE SCALE GENOMIC DNA]</scope>
</reference>
<feature type="non-terminal residue" evidence="3">
    <location>
        <position position="1"/>
    </location>
</feature>
<keyword evidence="1" id="KW-0677">Repeat</keyword>
<dbReference type="InterPro" id="IPR036388">
    <property type="entry name" value="WH-like_DNA-bd_sf"/>
</dbReference>
<dbReference type="InterPro" id="IPR032171">
    <property type="entry name" value="COR-A"/>
</dbReference>
<dbReference type="Pfam" id="PF08477">
    <property type="entry name" value="Roc"/>
    <property type="match status" value="1"/>
</dbReference>
<dbReference type="InterPro" id="IPR011029">
    <property type="entry name" value="DEATH-like_dom_sf"/>
</dbReference>
<dbReference type="PANTHER" id="PTHR47508:SF1">
    <property type="entry name" value="NON-SPECIFIC SERINE_THREONINE PROTEIN KINASE"/>
    <property type="match status" value="1"/>
</dbReference>
<protein>
    <recommendedName>
        <fullName evidence="2">COR domain-containing protein</fullName>
    </recommendedName>
</protein>
<evidence type="ECO:0000256" key="1">
    <source>
        <dbReference type="ARBA" id="ARBA00022737"/>
    </source>
</evidence>
<organism evidence="3 4">
    <name type="scientific">Porites evermanni</name>
    <dbReference type="NCBI Taxonomy" id="104178"/>
    <lineage>
        <taxon>Eukaryota</taxon>
        <taxon>Metazoa</taxon>
        <taxon>Cnidaria</taxon>
        <taxon>Anthozoa</taxon>
        <taxon>Hexacorallia</taxon>
        <taxon>Scleractinia</taxon>
        <taxon>Fungiina</taxon>
        <taxon>Poritidae</taxon>
        <taxon>Porites</taxon>
    </lineage>
</organism>
<dbReference type="InterPro" id="IPR027417">
    <property type="entry name" value="P-loop_NTPase"/>
</dbReference>
<keyword evidence="4" id="KW-1185">Reference proteome</keyword>
<comment type="caution">
    <text evidence="3">The sequence shown here is derived from an EMBL/GenBank/DDBJ whole genome shotgun (WGS) entry which is preliminary data.</text>
</comment>
<proteinExistence type="predicted"/>
<dbReference type="SUPFAM" id="SSF52540">
    <property type="entry name" value="P-loop containing nucleoside triphosphate hydrolases"/>
    <property type="match status" value="1"/>
</dbReference>
<evidence type="ECO:0000313" key="3">
    <source>
        <dbReference type="EMBL" id="CAH3022293.1"/>
    </source>
</evidence>
<sequence>VPSDIQARGPEAIEAYNNALMDGRAYIKRVPIMIIGQARTGKTSLKKSLRGEKFDPKEQSTVGIETDPSYFKVSTEIWRAGDNSNKNIDPGSEDFFEQNIAQSIFGALKNVKISQSPPLRKPGNDSSDTPITDAILSQRHSHSFEEEIPESIATRVEKLLQNNENVEEEEEIFSILWDFGGQSVYYATHPIFLTEKAIYILACDLSRNPYNKADSLVRKGLYRNKEDLCNDTNLDYLDFWLSSVYSLVGPDAIGQDNSPSDAKTARLPPVFFVCTHADKPYSSATDPRGLAVDIYGFLRSKPYKSHLFKDVFVVDNTKSGSRHGCPEVTRLRKKLLSVAQGLPQLKEAIPLKWLRFESILRLLREDSCKLMAIGEARKLASDKCGIDHDGQFRTMLDFLHDQKVLIHFNETQELNNLVILDPQWLIDIFKKVITIRRYEPDTEDNVERFWLKLQETGILDERLLLHEWKHLIDVYSKETCGCLIAIMERFSLLCPWPSDGGNIQYLVPSMLMSPPTNKVLELLASVRTPSLFVRFEVGRVPPGLFTRLVLQFYQWCNEEWKSQIQPQLFRNFALFYILPDQGVFVIIMCHSSFIEIALHDGSDFCGAMPLDFTEDYSNLTSRAIHRQLRLILECMRREFSWLKNMRYEMCICCPVCSQEGSVTCRAHKVRGCECLHLLSECELQKCQHCTRPGLRGDCRILIKMFAPWFSFSGPNESRNLLNQQGFQKCLFRIFLSFIVCFFNQQSASGCSDVRERISETYQGCENTIKSFYKGQFVSLIINGQDKSEETIMPNSLTHFRVLRLVPNEYLGREELSLVLPNDVLQCIHTQSNEPEEIVVLFQECLKLTPADLKNPVPKTQRWIRCLANKAKSQKRTDVIEYLRTIVPAGTTGPLLNENLDVLSIPFKMRKELTFSLCGGEEWKQLAENFGMSYNEIRFLDKRTTNPCDVVLDLIAKHRYLMVGELYDRLVMSGFPGSADLL</sequence>
<dbReference type="EMBL" id="CALNXI010000213">
    <property type="protein sequence ID" value="CAH3022293.1"/>
    <property type="molecule type" value="Genomic_DNA"/>
</dbReference>
<evidence type="ECO:0000259" key="2">
    <source>
        <dbReference type="Pfam" id="PF16095"/>
    </source>
</evidence>
<accession>A0ABN8M670</accession>
<dbReference type="Proteomes" id="UP001159427">
    <property type="component" value="Unassembled WGS sequence"/>
</dbReference>
<evidence type="ECO:0000313" key="4">
    <source>
        <dbReference type="Proteomes" id="UP001159427"/>
    </source>
</evidence>
<dbReference type="Gene3D" id="3.40.50.300">
    <property type="entry name" value="P-loop containing nucleotide triphosphate hydrolases"/>
    <property type="match status" value="2"/>
</dbReference>